<feature type="non-terminal residue" evidence="2">
    <location>
        <position position="140"/>
    </location>
</feature>
<protein>
    <submittedName>
        <fullName evidence="2">Uncharacterized protein</fullName>
    </submittedName>
</protein>
<proteinExistence type="predicted"/>
<evidence type="ECO:0000256" key="1">
    <source>
        <dbReference type="SAM" id="MobiDB-lite"/>
    </source>
</evidence>
<gene>
    <name evidence="2" type="ORF">AMK59_420</name>
</gene>
<evidence type="ECO:0000313" key="2">
    <source>
        <dbReference type="EMBL" id="KRT85924.1"/>
    </source>
</evidence>
<dbReference type="OrthoDB" id="14187at2759"/>
<accession>A0A0T6BF43</accession>
<evidence type="ECO:0000313" key="3">
    <source>
        <dbReference type="Proteomes" id="UP000051574"/>
    </source>
</evidence>
<organism evidence="2 3">
    <name type="scientific">Oryctes borbonicus</name>
    <dbReference type="NCBI Taxonomy" id="1629725"/>
    <lineage>
        <taxon>Eukaryota</taxon>
        <taxon>Metazoa</taxon>
        <taxon>Ecdysozoa</taxon>
        <taxon>Arthropoda</taxon>
        <taxon>Hexapoda</taxon>
        <taxon>Insecta</taxon>
        <taxon>Pterygota</taxon>
        <taxon>Neoptera</taxon>
        <taxon>Endopterygota</taxon>
        <taxon>Coleoptera</taxon>
        <taxon>Polyphaga</taxon>
        <taxon>Scarabaeiformia</taxon>
        <taxon>Scarabaeidae</taxon>
        <taxon>Dynastinae</taxon>
        <taxon>Oryctes</taxon>
    </lineage>
</organism>
<dbReference type="AlphaFoldDB" id="A0A0T6BF43"/>
<comment type="caution">
    <text evidence="2">The sequence shown here is derived from an EMBL/GenBank/DDBJ whole genome shotgun (WGS) entry which is preliminary data.</text>
</comment>
<dbReference type="Proteomes" id="UP000051574">
    <property type="component" value="Unassembled WGS sequence"/>
</dbReference>
<dbReference type="EMBL" id="LJIG01001016">
    <property type="protein sequence ID" value="KRT85924.1"/>
    <property type="molecule type" value="Genomic_DNA"/>
</dbReference>
<reference evidence="2 3" key="1">
    <citation type="submission" date="2015-09" db="EMBL/GenBank/DDBJ databases">
        <title>Draft genome of the scarab beetle Oryctes borbonicus.</title>
        <authorList>
            <person name="Meyer J.M."/>
            <person name="Markov G.V."/>
            <person name="Baskaran P."/>
            <person name="Herrmann M."/>
            <person name="Sommer R.J."/>
            <person name="Roedelsperger C."/>
        </authorList>
    </citation>
    <scope>NUCLEOTIDE SEQUENCE [LARGE SCALE GENOMIC DNA]</scope>
    <source>
        <strain evidence="2">OB123</strain>
        <tissue evidence="2">Whole animal</tissue>
    </source>
</reference>
<feature type="region of interest" description="Disordered" evidence="1">
    <location>
        <begin position="78"/>
        <end position="99"/>
    </location>
</feature>
<keyword evidence="3" id="KW-1185">Reference proteome</keyword>
<sequence length="140" mass="15481">MGDSLEGSENTPENQNVGIIDFTTFANYLRKAATVLLPEDDGLEPPALNAALEDKNNQDCIQKFLSDSQVGTLFIQRISSKDDDSDQPPEGEEEKEPVSYYMSNEVCYTNSKINSLVIIKRGPVIEADKSIRAQVRIIGL</sequence>
<feature type="compositionally biased region" description="Acidic residues" evidence="1">
    <location>
        <begin position="83"/>
        <end position="95"/>
    </location>
</feature>
<name>A0A0T6BF43_9SCAR</name>